<evidence type="ECO:0000256" key="2">
    <source>
        <dbReference type="ARBA" id="ARBA00022694"/>
    </source>
</evidence>
<dbReference type="AlphaFoldDB" id="A0A1D1XRH7"/>
<proteinExistence type="inferred from homology"/>
<protein>
    <submittedName>
        <fullName evidence="4">Cytoplasmic tRNA 2-thiolation protein 2</fullName>
    </submittedName>
</protein>
<dbReference type="SUPFAM" id="SSF52402">
    <property type="entry name" value="Adenine nucleotide alpha hydrolases-like"/>
    <property type="match status" value="1"/>
</dbReference>
<dbReference type="GO" id="GO:0016783">
    <property type="term" value="F:sulfurtransferase activity"/>
    <property type="evidence" value="ECO:0007669"/>
    <property type="project" value="TreeGrafter"/>
</dbReference>
<dbReference type="PANTHER" id="PTHR20882">
    <property type="entry name" value="CYTOPLASMIC TRNA 2-THIOLATION PROTEIN 2"/>
    <property type="match status" value="1"/>
</dbReference>
<organism evidence="4">
    <name type="scientific">Anthurium amnicola</name>
    <dbReference type="NCBI Taxonomy" id="1678845"/>
    <lineage>
        <taxon>Eukaryota</taxon>
        <taxon>Viridiplantae</taxon>
        <taxon>Streptophyta</taxon>
        <taxon>Embryophyta</taxon>
        <taxon>Tracheophyta</taxon>
        <taxon>Spermatophyta</taxon>
        <taxon>Magnoliopsida</taxon>
        <taxon>Liliopsida</taxon>
        <taxon>Araceae</taxon>
        <taxon>Pothoideae</taxon>
        <taxon>Potheae</taxon>
        <taxon>Anthurium</taxon>
    </lineage>
</organism>
<dbReference type="PANTHER" id="PTHR20882:SF14">
    <property type="entry name" value="CYTOPLASMIC TRNA 2-THIOLATION PROTEIN 2"/>
    <property type="match status" value="1"/>
</dbReference>
<sequence length="484" mass="52607">KRRHRNLGGLGRSVPEGMASCGGGCRSECLRNPEEEADAAGVREDRGRGSGSVSGYGGQGPADGGRALCSKCREHPAYCNNLCGGCFRSALFGKFKLAVTSNAMISPTDNVLVALSGGPASRVALQFVHEMQLKSQKSWDASKDQSLPVFGVGVAFIDETMFLRSSKEVEKAIDEIRLCVSQLAPPKKVLHVASIGSIFSADPKDGTARLNDVLETISDATGKEDLLHHLRILSLQKIASENGYSKLMLGSCTTTIACHVLSATVKGQGYSLPADVQYVDARWTVPVVQPLRDCLSEELTMLCHLDSLKTQEVLDQPHAGINNLVSSFVARVQEENPSRARTIMRTAEKLRPFYFNKFMENLSYDMLPSRVRRKLQTERNAESTASEVLCAICGGPLTESDVVSLKASLGKPSTRHEVFAAHCCQSCCTQILPKEASSLEHFYSLLPPAVTGRVKDVMCADYTWLREQIEDCLISSDEDDGDVP</sequence>
<accession>A0A1D1XRH7</accession>
<feature type="non-terminal residue" evidence="4">
    <location>
        <position position="1"/>
    </location>
</feature>
<dbReference type="GO" id="GO:0005829">
    <property type="term" value="C:cytosol"/>
    <property type="evidence" value="ECO:0007669"/>
    <property type="project" value="TreeGrafter"/>
</dbReference>
<dbReference type="HAMAP" id="MF_03054">
    <property type="entry name" value="CTU2"/>
    <property type="match status" value="1"/>
</dbReference>
<dbReference type="GO" id="GO:0002143">
    <property type="term" value="P:tRNA wobble position uridine thiolation"/>
    <property type="evidence" value="ECO:0007669"/>
    <property type="project" value="TreeGrafter"/>
</dbReference>
<dbReference type="Gene3D" id="3.40.50.620">
    <property type="entry name" value="HUPs"/>
    <property type="match status" value="1"/>
</dbReference>
<feature type="compositionally biased region" description="Gly residues" evidence="3">
    <location>
        <begin position="49"/>
        <end position="61"/>
    </location>
</feature>
<dbReference type="GO" id="GO:0000049">
    <property type="term" value="F:tRNA binding"/>
    <property type="evidence" value="ECO:0007669"/>
    <property type="project" value="InterPro"/>
</dbReference>
<reference evidence="4" key="1">
    <citation type="submission" date="2015-07" db="EMBL/GenBank/DDBJ databases">
        <title>Transcriptome Assembly of Anthurium amnicola.</title>
        <authorList>
            <person name="Suzuki J."/>
        </authorList>
    </citation>
    <scope>NUCLEOTIDE SEQUENCE</scope>
</reference>
<name>A0A1D1XRH7_9ARAE</name>
<keyword evidence="2" id="KW-0819">tRNA processing</keyword>
<evidence type="ECO:0000313" key="4">
    <source>
        <dbReference type="EMBL" id="JAT44977.1"/>
    </source>
</evidence>
<gene>
    <name evidence="4" type="primary">CTU2_7</name>
    <name evidence="4" type="ORF">g.79356</name>
</gene>
<keyword evidence="1" id="KW-0963">Cytoplasm</keyword>
<feature type="region of interest" description="Disordered" evidence="3">
    <location>
        <begin position="36"/>
        <end position="61"/>
    </location>
</feature>
<dbReference type="InterPro" id="IPR014729">
    <property type="entry name" value="Rossmann-like_a/b/a_fold"/>
</dbReference>
<dbReference type="InterPro" id="IPR019407">
    <property type="entry name" value="CTU2"/>
</dbReference>
<dbReference type="EMBL" id="GDJX01022959">
    <property type="protein sequence ID" value="JAT44977.1"/>
    <property type="molecule type" value="Transcribed_RNA"/>
</dbReference>
<evidence type="ECO:0000256" key="1">
    <source>
        <dbReference type="ARBA" id="ARBA00022490"/>
    </source>
</evidence>
<evidence type="ECO:0000256" key="3">
    <source>
        <dbReference type="SAM" id="MobiDB-lite"/>
    </source>
</evidence>